<feature type="region of interest" description="Disordered" evidence="1">
    <location>
        <begin position="281"/>
        <end position="302"/>
    </location>
</feature>
<feature type="compositionally biased region" description="Basic and acidic residues" evidence="1">
    <location>
        <begin position="3643"/>
        <end position="3656"/>
    </location>
</feature>
<evidence type="ECO:0000259" key="2">
    <source>
        <dbReference type="Pfam" id="PF00498"/>
    </source>
</evidence>
<feature type="compositionally biased region" description="Basic and acidic residues" evidence="1">
    <location>
        <begin position="2846"/>
        <end position="2864"/>
    </location>
</feature>
<feature type="region of interest" description="Disordered" evidence="1">
    <location>
        <begin position="3151"/>
        <end position="3181"/>
    </location>
</feature>
<feature type="region of interest" description="Disordered" evidence="1">
    <location>
        <begin position="4403"/>
        <end position="4433"/>
    </location>
</feature>
<feature type="region of interest" description="Disordered" evidence="1">
    <location>
        <begin position="2883"/>
        <end position="2919"/>
    </location>
</feature>
<feature type="region of interest" description="Disordered" evidence="1">
    <location>
        <begin position="3196"/>
        <end position="3232"/>
    </location>
</feature>
<feature type="compositionally biased region" description="Basic and acidic residues" evidence="1">
    <location>
        <begin position="3900"/>
        <end position="3918"/>
    </location>
</feature>
<evidence type="ECO:0000256" key="1">
    <source>
        <dbReference type="SAM" id="MobiDB-lite"/>
    </source>
</evidence>
<feature type="domain" description="FHA" evidence="2">
    <location>
        <begin position="40"/>
        <end position="104"/>
    </location>
</feature>
<feature type="compositionally biased region" description="Low complexity" evidence="1">
    <location>
        <begin position="230"/>
        <end position="239"/>
    </location>
</feature>
<feature type="region of interest" description="Disordered" evidence="1">
    <location>
        <begin position="3274"/>
        <end position="3375"/>
    </location>
</feature>
<feature type="region of interest" description="Disordered" evidence="1">
    <location>
        <begin position="222"/>
        <end position="249"/>
    </location>
</feature>
<sequence>MRPSVTGGVLLEAQAAHLLCMSLPDSPGIHYYPLEREFTCVGSGSDADLRLQHPSILEKHCRLVSSEDSTVLLERNPRALVLVCGRKMADESVELFTGDTIQFGFLQALFYFNSPKQSFSRQISSTEDLDSQRAQSPSCSETIGESSRQEYETKFSTDELCLSHARKDLDALTMEELKIKETLSENVEKLFRTHDLMRSTEEKKEVQLQDTLSRLEMQRSLTSSDLESMQTAASQQVEQQEQRVSETMARLRARKKSLAVIRHRLDSGATEDDRDAELGERLGSASDSEGLHETVESKQAEVSELERLLEAEQAELDEARRRHAEALEQQQAALHAQTERAEEVRRRRRALEQYVERKTDDLFKKKNLTPPTRRRISGRQLEKVRSDNDIGLLPVVAPEADYPEEVGLAEIEQPNASRQASTKRKQLKTSKRAQAVTSRLYPGQPPSTEARRRLTSGGSAEGAASRLRSAQSAPHLELSQAADAAGATVEETTVSLRRGGSRRVQTKFTPEGRFLSGEIVSRTTGPAAAPVGPSSLSASAARLSGGSSLLSVPEESLEDLTAEAKTAAGGGYKFAPGDRRSLPVGALSAAADKTSTAVKRRSGGHLRERQSPSQRQQQHQKQKTKRQSTNIQPQVEMSRQPITLEVSPYRQVVLEQLTSHEAPPRHSVEFYYDLAGENPATKGADPASTAPAAAGPRPLPHPSSIYTEQSGPMPMTPRPAALMEDSLEGADISSAEEKREQREREKNAQAAASKAGEDGAEAAAESAAGNTSDEAEGSLDSLGSDSASVPSSGKVEVAKTGENLNEEELKEAKVATVATAGHSSTGSQSTLEPPSPKLTIRPAIVSVYIRSQALHVTTSMPTLAEAKAKFYEAKQAAWPGNAVHPASEQAPPSARSAARSSGGSSSGYEVPEPRLTFPRGAAEPHTGNIEQSYRARYASAPRLGHGTVAERHQRISVILENLPSQRPRPKVTPVVETSTTTSTTPIRRGSAAAAIASRGSSIADLVAKVHHALSEHPEMSSFGRNQLQLLRPATTSSHQDLRMEEVRERRRQMQERQRLRRSEEALIIVDEPPPDELEIAAAEQQRKRQSRPQETRTYQYSYLAEATEIINTEKSGDSGKASPEMSLTATLLQTSFAKPASPSPPKSPPISSDANAIHTPESNLPVILPTLESKASENLTTGDGDDGAPKFQLIHSVRPLGQKKVTRKAANRAMHKVTLGPSITCTTLDVVDQNMRTLRSEIVVDASKDGRHRLTEKGFCLEAELPQCELGKAYDLGEQFRFLRMPRLAVVEATRSDNEPKEDIVEVKEEAALPNIVIVEPPVLSPVAAASCSKEDLREQLLTVHSDDVRRHLMEFDISELLATVLRLVELTDEERSNIWDIVRFPGSDTFGKEYMADVLLRKINHDLAKPAREPSNSLNDSAISSARQQRPLQTAIVGGPPPEGVLDTYDLNIGTPPQPTYTSRHLGALRQQLYELRDFALMAEEPPPDTDLQNMLNNLVQMTRLALEAGLQPNSELPEHLTAAEAFLEAEKAAPEGAVGGGTDPLVGTLTELAVSLHDSVANQVIELDERLGIDVAQILRELRVCLEACETPDGEVAVNNAVLDLSRRLAILSKKDHSNQISLSPLNNHCLDRLCSAVGHNCLDPVSFLTSVIEILEEAKRVRISRLMQRSNQRISDILLELFKLHSPNRDYLFLPRNEVRKLHYALHFRIDMPTRKLEAFRARVEQLAEKDKCAKVSTEMVSELKEYVASARPPSVADVAELSFKDRYFLQQLEVLLRERGCEIYTTPMTPTEDDMRNFSKLKTIVEAVKNKVPGPYDHTILSSTLEALQMVMSRAEDDRYIDMAESDAILRGVAMLNRVQIDDITINERSVKLAIASTQSLLAARNIGDSEKMVLHECCDYLRRATASMNLAISVQSKLKQQLRRARRNEFSNRTDNQTLSHMLEQVINRKRSFRDPVDRRTTMYDKAMKAITNIQEMLANDLKPNLGLTGLETVRALTVMKGLQQKEKGARFSKEEISSLAKIADIIHDNVHDTQNAELSIWLLGELQFINRFIAMRDYSRLAKLSQCIVTLVESDKKRDNSDLQGILANLKGCMAEGRFSNFTLTELKLLRQFLERKARAAPLEKSAAEKAGLVKTRNYLQKTKRNSVTPLMQQKKVLTIETSGLNEQEQSTIKDTLNAVQNKKISDLNSNERKQLGDALALITKKKKKTEKRRKGKITEIEEATIQETESILTDATNAAEAIIALSWLASDGKDKKLNDDQADSLTESASAMRKVLEEDPESLGLSDAEARNALTVLNALENKKAGDTVSPEQLEALGKVAKMVEEGRDKVQKAEDSRQALTELERSGGQVDADTAKDILEAIGQPSDGEPSADDGALAKAMQKTHDAKESGKKADLTPEEQNALSDALRQASEGPLDKSAAEKAGLDKDALGALKLAEDVLKRRGVKAGDLTEEERKAVGDAVNALDEVLGSDASGLSEEEREMLAATLQRIKDRPLDELTDEDRAQLAKALALLNKKKKKADKQRKEGESAESLRDAEKAAAVEDAENAADTLKALSWLASDGKDKKLNDDQADSLTESASAMRKVLEEDPESLGLSDAEARNALTVLNALENKKAGDTVSPEQLEALGKVAKMVEEGRDKVQKAEDSRQALTELERSGGQVDADTAKDILEAIGQPSDGEPSADDGALAKAMQKTHDAKESGKKADLTPEEQNALSDALRQASEGPLDKSAAEKAGLDKDALGALKLAEDVLKRRGVKAGDLTEEERKAVGDAVNALDEVLGSDASGLSEEEREMLAATLQRIKDRPLDELTDEDRAQLAKALALLNKKKKKADKQRKEGESAESLRDAEKAAAVEDAENAADTLKALSWLASDGKDKKLNDDQADSLTESASAMRKVLEEDPESLGLSDAEARNALTVLNALENKKAGDTVSPEQLEALGKVAKMVEEGRDKVQKAEDSRQALTELERSGGQVDADTAKDILEAIGQPSDGEPSADDGALAKAMQKTHDAKESGKKADLTPEEQNALSDALRQASEGPLDKSAAEKAGLDKDALGALKLAEDVLKRRGVKAGDLTEEERKAVGDAVNALDEVLGSDASGLSEEEREMLAATLQRIKDRPLDELTDEDRAQLAKALALLNKKKKKADKQRKEGESAESLRDAEKAAAVEDAENAADTLKALSWLASDGKDKKLNDDQADSLTESASAMRKVLEEDPESLGLSDAEARNALTVLNALENKKAGDTVSPEQLEALGKVAKMVEEGRDKVQKAEDSRQALTELERSGGQVDADTAKDILEAIGQPSDGEPSADDGALAKAMQKTHDAKESGKKADLTPEEQNALSDALRQASEGPLDKSAAEKAGLDKDALGALKLAEDVLKRRGVKAGDLTEEERKAVGDAVNALDEVLGSDASGLSEEEREMLAATLQRIKDRPLDELTDEDRAQLAKALALLNKKKKKADKQRKEGESAESLRDAEKAAAVEDAENAADTLKALSWLASDGKDKKLNDDQADSLTESASAMRKVLEEDPESLGLSDAEARNALTVLNALENKKAGDTVSPEQLEALGKVAKMVEEGRDKVQKAEDSRQALTELERSGGQVDADTAKDILEAIGQPSDGEPSADDGALAKAMQKTHDAKESGKKADLTPEEQNALSDALRQASEGPLDKSAAEKAGLDKDALGALKLAEDVLKRRGVKAGDLTEEERKAVGDAVNALDEVLGSDASGLSEEEREMLAATLQRIKDRPLDELTDEDRAQLAKALALLNKKKKKADKQRKEGESAESLRDAEKAAAVEDAENAADTLKALSWLASDGKDKKLNDDQADSLTESASAMRKVLEEDPESLGLSDAEARNALTVLNALENKKAGDTVSPEQLEALGKVAKMVEEGRDKVQKAEDSRQALTELERSGGQVDADTAKDILEAIGQPSDGEPSADDGALAKAMQKTHDAKESGKKADLTPEEQNALSDALRQASEGPLDKSAAEKAGLDKDALGALKLAEDVLKRRGVKAGDLTEEERKAVGDAVNALDEVLGSDASGLSEEEREMLAATLQRIKDRPLDELTDEDRAQLAKALALLNKKKKKADKQRKEGESAESLRDAEKAAAVEDAENAADTLKALSWLASDGKDKKLNDDQADSLTESASAMRKVLEEDPESLGLSDAEARNALTVLNALENKKAGDTVSPEQLEALGKVAKMVEEGRDKVQKAEDSRQALTELERSGGQVDADTAKDILEAIGQPSDGEPSADDGALAKAMQKTHDAKESGKKADLTPEEQNALSDALRQASEGPLDKSAAEKAGLDKDALGALKLAEDVLKRRGVKAGDLTEEERKAVGDAVNALDEVLGSDASGLSEEEREMLAATLQRIKDRPLDELTDEDRAQLAKALALLNKKKKKADKQRKEGESAESLRDAEKAAAVEDAENAADTLKALSWLASDGKDKKLNDDQADSLTESASAMRKVLEEDPESLGLSDAEARNALTVLNALENKKAGDTVSPEQLEALGKVAKMVEEGRDKVQKAEDSRQALTELERSGGQVDADTAKDILEAIGQPSDGEPSADDGALAKAMQKTHDAKESGKKADLTPEEQNALSDALRQASEGPLDKSAAEKAGLDKDALGALKLAEDVLKRRG</sequence>
<feature type="region of interest" description="Disordered" evidence="1">
    <location>
        <begin position="123"/>
        <end position="148"/>
    </location>
</feature>
<feature type="compositionally biased region" description="Low complexity" evidence="1">
    <location>
        <begin position="971"/>
        <end position="990"/>
    </location>
</feature>
<feature type="compositionally biased region" description="Basic and acidic residues" evidence="1">
    <location>
        <begin position="2391"/>
        <end position="2404"/>
    </location>
</feature>
<feature type="compositionally biased region" description="Basic and acidic residues" evidence="1">
    <location>
        <begin position="2704"/>
        <end position="2717"/>
    </location>
</feature>
<feature type="region of interest" description="Disordered" evidence="1">
    <location>
        <begin position="2525"/>
        <end position="2553"/>
    </location>
</feature>
<dbReference type="SUPFAM" id="SSF49879">
    <property type="entry name" value="SMAD/FHA domain"/>
    <property type="match status" value="1"/>
</dbReference>
<dbReference type="InterPro" id="IPR008984">
    <property type="entry name" value="SMAD_FHA_dom_sf"/>
</dbReference>
<feature type="region of interest" description="Disordered" evidence="1">
    <location>
        <begin position="319"/>
        <end position="345"/>
    </location>
</feature>
<feature type="region of interest" description="Disordered" evidence="1">
    <location>
        <begin position="3822"/>
        <end position="3858"/>
    </location>
</feature>
<feature type="region of interest" description="Disordered" evidence="1">
    <location>
        <begin position="588"/>
        <end position="642"/>
    </location>
</feature>
<feature type="compositionally biased region" description="Basic and acidic residues" evidence="1">
    <location>
        <begin position="3675"/>
        <end position="3688"/>
    </location>
</feature>
<feature type="compositionally biased region" description="Basic and acidic residues" evidence="1">
    <location>
        <begin position="3956"/>
        <end position="3969"/>
    </location>
</feature>
<feature type="compositionally biased region" description="Polar residues" evidence="1">
    <location>
        <begin position="821"/>
        <end position="832"/>
    </location>
</feature>
<dbReference type="Gene3D" id="2.60.200.20">
    <property type="match status" value="1"/>
</dbReference>
<feature type="region of interest" description="Disordered" evidence="1">
    <location>
        <begin position="410"/>
        <end position="487"/>
    </location>
</feature>
<feature type="compositionally biased region" description="Basic and acidic residues" evidence="1">
    <location>
        <begin position="3017"/>
        <end position="3030"/>
    </location>
</feature>
<feature type="compositionally biased region" description="Basic and acidic residues" evidence="1">
    <location>
        <begin position="3159"/>
        <end position="3177"/>
    </location>
</feature>
<keyword evidence="3" id="KW-1185">Reference proteome</keyword>
<feature type="compositionally biased region" description="Basic and acidic residues" evidence="1">
    <location>
        <begin position="3587"/>
        <end position="3605"/>
    </location>
</feature>
<evidence type="ECO:0000313" key="4">
    <source>
        <dbReference type="WBParaSite" id="maker-uti_cns_0007185-snap-gene-0.2-mRNA-1"/>
    </source>
</evidence>
<feature type="compositionally biased region" description="Basic and acidic residues" evidence="1">
    <location>
        <begin position="4213"/>
        <end position="4231"/>
    </location>
</feature>
<feature type="region of interest" description="Disordered" evidence="1">
    <location>
        <begin position="362"/>
        <end position="382"/>
    </location>
</feature>
<feature type="compositionally biased region" description="Polar residues" evidence="1">
    <location>
        <begin position="123"/>
        <end position="146"/>
    </location>
</feature>
<feature type="compositionally biased region" description="Basic and acidic residues" evidence="1">
    <location>
        <begin position="2533"/>
        <end position="2551"/>
    </location>
</feature>
<feature type="compositionally biased region" description="Basic and acidic residues" evidence="1">
    <location>
        <begin position="3362"/>
        <end position="3375"/>
    </location>
</feature>
<feature type="compositionally biased region" description="Low complexity" evidence="1">
    <location>
        <begin position="778"/>
        <end position="788"/>
    </location>
</feature>
<feature type="region of interest" description="Disordered" evidence="1">
    <location>
        <begin position="2838"/>
        <end position="2868"/>
    </location>
</feature>
<feature type="compositionally biased region" description="Basic and acidic residues" evidence="1">
    <location>
        <begin position="3330"/>
        <end position="3343"/>
    </location>
</feature>
<feature type="compositionally biased region" description="Basic and acidic residues" evidence="1">
    <location>
        <begin position="4614"/>
        <end position="4628"/>
    </location>
</feature>
<feature type="compositionally biased region" description="Low complexity" evidence="1">
    <location>
        <begin position="893"/>
        <end position="907"/>
    </location>
</feature>
<feature type="region of interest" description="Disordered" evidence="1">
    <location>
        <begin position="3587"/>
        <end position="3688"/>
    </location>
</feature>
<feature type="compositionally biased region" description="Low complexity" evidence="1">
    <location>
        <begin position="684"/>
        <end position="696"/>
    </location>
</feature>
<feature type="region of interest" description="Disordered" evidence="1">
    <location>
        <begin position="4213"/>
        <end position="4314"/>
    </location>
</feature>
<dbReference type="Proteomes" id="UP000095280">
    <property type="component" value="Unplaced"/>
</dbReference>
<feature type="compositionally biased region" description="Basic and acidic residues" evidence="1">
    <location>
        <begin position="4269"/>
        <end position="4282"/>
    </location>
</feature>
<feature type="compositionally biased region" description="Basic and acidic residues" evidence="1">
    <location>
        <begin position="4526"/>
        <end position="4544"/>
    </location>
</feature>
<dbReference type="WBParaSite" id="maker-uti_cns_0007185-snap-gene-0.2-mRNA-1">
    <property type="protein sequence ID" value="maker-uti_cns_0007185-snap-gene-0.2-mRNA-1"/>
    <property type="gene ID" value="maker-uti_cns_0007185-snap-gene-0.2"/>
</dbReference>
<feature type="compositionally biased region" description="Basic and acidic residues" evidence="1">
    <location>
        <begin position="3472"/>
        <end position="3490"/>
    </location>
</feature>
<name>A0A1I8HQ85_9PLAT</name>
<feature type="region of interest" description="Disordered" evidence="1">
    <location>
        <begin position="881"/>
        <end position="925"/>
    </location>
</feature>
<feature type="region of interest" description="Disordered" evidence="1">
    <location>
        <begin position="2570"/>
        <end position="2606"/>
    </location>
</feature>
<dbReference type="CDD" id="cd00060">
    <property type="entry name" value="FHA"/>
    <property type="match status" value="1"/>
</dbReference>
<feature type="compositionally biased region" description="Basic and acidic residues" evidence="1">
    <location>
        <begin position="2961"/>
        <end position="2979"/>
    </location>
</feature>
<feature type="compositionally biased region" description="Basic and acidic residues" evidence="1">
    <location>
        <begin position="3049"/>
        <end position="3062"/>
    </location>
</feature>
<feature type="region of interest" description="Disordered" evidence="1">
    <location>
        <begin position="965"/>
        <end position="990"/>
    </location>
</feature>
<feature type="compositionally biased region" description="Basic and acidic residues" evidence="1">
    <location>
        <begin position="2736"/>
        <end position="2749"/>
    </location>
</feature>
<feature type="compositionally biased region" description="Basic and acidic residues" evidence="1">
    <location>
        <begin position="3785"/>
        <end position="3803"/>
    </location>
</feature>
<feature type="compositionally biased region" description="Basic and acidic residues" evidence="1">
    <location>
        <begin position="3988"/>
        <end position="4001"/>
    </location>
</feature>
<feature type="compositionally biased region" description="Basic and acidic residues" evidence="1">
    <location>
        <begin position="3274"/>
        <end position="3292"/>
    </location>
</feature>
<feature type="compositionally biased region" description="Basic and acidic residues" evidence="1">
    <location>
        <begin position="1053"/>
        <end position="1064"/>
    </location>
</feature>
<accession>A0A1I8HQ85</accession>
<feature type="compositionally biased region" description="Basic and acidic residues" evidence="1">
    <location>
        <begin position="4301"/>
        <end position="4314"/>
    </location>
</feature>
<feature type="compositionally biased region" description="Basic and acidic residues" evidence="1">
    <location>
        <begin position="4098"/>
        <end position="4116"/>
    </location>
</feature>
<feature type="compositionally biased region" description="Basic and acidic residues" evidence="1">
    <location>
        <begin position="4582"/>
        <end position="4595"/>
    </location>
</feature>
<feature type="compositionally biased region" description="Basic residues" evidence="1">
    <location>
        <begin position="421"/>
        <end position="431"/>
    </location>
</feature>
<feature type="compositionally biased region" description="Basic and acidic residues" evidence="1">
    <location>
        <begin position="289"/>
        <end position="302"/>
    </location>
</feature>
<feature type="compositionally biased region" description="Basic and acidic residues" evidence="1">
    <location>
        <begin position="4411"/>
        <end position="4429"/>
    </location>
</feature>
<feature type="region of interest" description="Disordered" evidence="1">
    <location>
        <begin position="4135"/>
        <end position="4171"/>
    </location>
</feature>
<feature type="region of interest" description="Disordered" evidence="1">
    <location>
        <begin position="4090"/>
        <end position="4120"/>
    </location>
</feature>
<feature type="region of interest" description="Disordered" evidence="1">
    <location>
        <begin position="4526"/>
        <end position="4628"/>
    </location>
</feature>
<organism evidence="3 4">
    <name type="scientific">Macrostomum lignano</name>
    <dbReference type="NCBI Taxonomy" id="282301"/>
    <lineage>
        <taxon>Eukaryota</taxon>
        <taxon>Metazoa</taxon>
        <taxon>Spiralia</taxon>
        <taxon>Lophotrochozoa</taxon>
        <taxon>Platyhelminthes</taxon>
        <taxon>Rhabditophora</taxon>
        <taxon>Macrostomorpha</taxon>
        <taxon>Macrostomida</taxon>
        <taxon>Macrostomidae</taxon>
        <taxon>Macrostomum</taxon>
    </lineage>
</organism>
<dbReference type="Pfam" id="PF00498">
    <property type="entry name" value="FHA"/>
    <property type="match status" value="1"/>
</dbReference>
<feature type="region of interest" description="Disordered" evidence="1">
    <location>
        <begin position="3900"/>
        <end position="4001"/>
    </location>
</feature>
<feature type="compositionally biased region" description="Basic and acidic residues" evidence="1">
    <location>
        <begin position="735"/>
        <end position="747"/>
    </location>
</feature>
<feature type="region of interest" description="Disordered" evidence="1">
    <location>
        <begin position="2370"/>
        <end position="2435"/>
    </location>
</feature>
<reference evidence="4" key="1">
    <citation type="submission" date="2016-11" db="UniProtKB">
        <authorList>
            <consortium name="WormBaseParasite"/>
        </authorList>
    </citation>
    <scope>IDENTIFICATION</scope>
</reference>
<protein>
    <submittedName>
        <fullName evidence="4">FHA domain-containing protein</fullName>
    </submittedName>
</protein>
<feature type="compositionally biased region" description="Basic and acidic residues" evidence="1">
    <location>
        <begin position="2423"/>
        <end position="2435"/>
    </location>
</feature>
<evidence type="ECO:0000313" key="3">
    <source>
        <dbReference type="Proteomes" id="UP000095280"/>
    </source>
</evidence>
<proteinExistence type="predicted"/>
<feature type="region of interest" description="Disordered" evidence="1">
    <location>
        <begin position="2961"/>
        <end position="3062"/>
    </location>
</feature>
<feature type="region of interest" description="Disordered" evidence="1">
    <location>
        <begin position="1053"/>
        <end position="1075"/>
    </location>
</feature>
<feature type="compositionally biased region" description="Low complexity" evidence="1">
    <location>
        <begin position="327"/>
        <end position="336"/>
    </location>
</feature>
<feature type="region of interest" description="Disordered" evidence="1">
    <location>
        <begin position="679"/>
        <end position="837"/>
    </location>
</feature>
<feature type="region of interest" description="Disordered" evidence="1">
    <location>
        <begin position="1136"/>
        <end position="1157"/>
    </location>
</feature>
<dbReference type="InterPro" id="IPR000253">
    <property type="entry name" value="FHA_dom"/>
</dbReference>
<feature type="region of interest" description="Disordered" evidence="1">
    <location>
        <begin position="4448"/>
        <end position="4484"/>
    </location>
</feature>
<feature type="region of interest" description="Disordered" evidence="1">
    <location>
        <begin position="3509"/>
        <end position="3545"/>
    </location>
</feature>
<feature type="region of interest" description="Disordered" evidence="1">
    <location>
        <begin position="3464"/>
        <end position="3494"/>
    </location>
</feature>
<feature type="region of interest" description="Disordered" evidence="1">
    <location>
        <begin position="2648"/>
        <end position="2749"/>
    </location>
</feature>
<feature type="compositionally biased region" description="Polar residues" evidence="1">
    <location>
        <begin position="629"/>
        <end position="641"/>
    </location>
</feature>
<feature type="compositionally biased region" description="Basic and acidic residues" evidence="1">
    <location>
        <begin position="2648"/>
        <end position="2666"/>
    </location>
</feature>
<feature type="region of interest" description="Disordered" evidence="1">
    <location>
        <begin position="3777"/>
        <end position="3807"/>
    </location>
</feature>